<dbReference type="GeneID" id="4317944"/>
<evidence type="ECO:0000259" key="8">
    <source>
        <dbReference type="PROSITE" id="PS50048"/>
    </source>
</evidence>
<accession>Q0CRY2</accession>
<evidence type="ECO:0000313" key="10">
    <source>
        <dbReference type="Proteomes" id="UP000007963"/>
    </source>
</evidence>
<dbReference type="InterPro" id="IPR036864">
    <property type="entry name" value="Zn2-C6_fun-type_DNA-bd_sf"/>
</dbReference>
<feature type="region of interest" description="Disordered" evidence="7">
    <location>
        <begin position="76"/>
        <end position="100"/>
    </location>
</feature>
<dbReference type="STRING" id="341663.Q0CRY2"/>
<feature type="domain" description="Zn(2)-C6 fungal-type" evidence="8">
    <location>
        <begin position="22"/>
        <end position="51"/>
    </location>
</feature>
<evidence type="ECO:0000256" key="4">
    <source>
        <dbReference type="ARBA" id="ARBA00023125"/>
    </source>
</evidence>
<name>Q0CRY2_ASPTN</name>
<comment type="subcellular location">
    <subcellularLocation>
        <location evidence="1">Nucleus</location>
    </subcellularLocation>
</comment>
<dbReference type="OMA" id="EGICRER"/>
<keyword evidence="5" id="KW-0804">Transcription</keyword>
<dbReference type="Proteomes" id="UP000007963">
    <property type="component" value="Unassembled WGS sequence"/>
</dbReference>
<dbReference type="PROSITE" id="PS00463">
    <property type="entry name" value="ZN2_CY6_FUNGAL_1"/>
    <property type="match status" value="1"/>
</dbReference>
<reference evidence="10" key="1">
    <citation type="submission" date="2005-09" db="EMBL/GenBank/DDBJ databases">
        <title>Annotation of the Aspergillus terreus NIH2624 genome.</title>
        <authorList>
            <person name="Birren B.W."/>
            <person name="Lander E.S."/>
            <person name="Galagan J.E."/>
            <person name="Nusbaum C."/>
            <person name="Devon K."/>
            <person name="Henn M."/>
            <person name="Ma L.-J."/>
            <person name="Jaffe D.B."/>
            <person name="Butler J."/>
            <person name="Alvarez P."/>
            <person name="Gnerre S."/>
            <person name="Grabherr M."/>
            <person name="Kleber M."/>
            <person name="Mauceli E.W."/>
            <person name="Brockman W."/>
            <person name="Rounsley S."/>
            <person name="Young S.K."/>
            <person name="LaButti K."/>
            <person name="Pushparaj V."/>
            <person name="DeCaprio D."/>
            <person name="Crawford M."/>
            <person name="Koehrsen M."/>
            <person name="Engels R."/>
            <person name="Montgomery P."/>
            <person name="Pearson M."/>
            <person name="Howarth C."/>
            <person name="Larson L."/>
            <person name="Luoma S."/>
            <person name="White J."/>
            <person name="Alvarado L."/>
            <person name="Kodira C.D."/>
            <person name="Zeng Q."/>
            <person name="Oleary S."/>
            <person name="Yandava C."/>
            <person name="Denning D.W."/>
            <person name="Nierman W.C."/>
            <person name="Milne T."/>
            <person name="Madden K."/>
        </authorList>
    </citation>
    <scope>NUCLEOTIDE SEQUENCE [LARGE SCALE GENOMIC DNA]</scope>
    <source>
        <strain evidence="10">NIH 2624 / FGSC A1156</strain>
    </source>
</reference>
<dbReference type="eggNOG" id="ENOG502SHZT">
    <property type="taxonomic scope" value="Eukaryota"/>
</dbReference>
<dbReference type="InterPro" id="IPR050613">
    <property type="entry name" value="Sec_Metabolite_Reg"/>
</dbReference>
<proteinExistence type="predicted"/>
<dbReference type="RefSeq" id="XP_001212730.1">
    <property type="nucleotide sequence ID" value="XM_001212730.1"/>
</dbReference>
<organism evidence="9 10">
    <name type="scientific">Aspergillus terreus (strain NIH 2624 / FGSC A1156)</name>
    <dbReference type="NCBI Taxonomy" id="341663"/>
    <lineage>
        <taxon>Eukaryota</taxon>
        <taxon>Fungi</taxon>
        <taxon>Dikarya</taxon>
        <taxon>Ascomycota</taxon>
        <taxon>Pezizomycotina</taxon>
        <taxon>Eurotiomycetes</taxon>
        <taxon>Eurotiomycetidae</taxon>
        <taxon>Eurotiales</taxon>
        <taxon>Aspergillaceae</taxon>
        <taxon>Aspergillus</taxon>
        <taxon>Aspergillus subgen. Circumdati</taxon>
    </lineage>
</organism>
<dbReference type="OrthoDB" id="3014581at2759"/>
<dbReference type="CDD" id="cd12148">
    <property type="entry name" value="fungal_TF_MHR"/>
    <property type="match status" value="1"/>
</dbReference>
<dbReference type="InterPro" id="IPR007219">
    <property type="entry name" value="XnlR_reg_dom"/>
</dbReference>
<dbReference type="Pfam" id="PF04082">
    <property type="entry name" value="Fungal_trans"/>
    <property type="match status" value="1"/>
</dbReference>
<keyword evidence="3" id="KW-0805">Transcription regulation</keyword>
<dbReference type="SMART" id="SM00066">
    <property type="entry name" value="GAL4"/>
    <property type="match status" value="1"/>
</dbReference>
<dbReference type="Gene3D" id="4.10.240.10">
    <property type="entry name" value="Zn(2)-C6 fungal-type DNA-binding domain"/>
    <property type="match status" value="1"/>
</dbReference>
<protein>
    <recommendedName>
        <fullName evidence="8">Zn(2)-C6 fungal-type domain-containing protein</fullName>
    </recommendedName>
</protein>
<evidence type="ECO:0000313" key="9">
    <source>
        <dbReference type="EMBL" id="EAU36826.1"/>
    </source>
</evidence>
<dbReference type="HOGENOM" id="CLU_013260_0_0_1"/>
<evidence type="ECO:0000256" key="3">
    <source>
        <dbReference type="ARBA" id="ARBA00023015"/>
    </source>
</evidence>
<dbReference type="InterPro" id="IPR001138">
    <property type="entry name" value="Zn2Cys6_DnaBD"/>
</dbReference>
<dbReference type="GO" id="GO:0008270">
    <property type="term" value="F:zinc ion binding"/>
    <property type="evidence" value="ECO:0007669"/>
    <property type="project" value="InterPro"/>
</dbReference>
<dbReference type="GO" id="GO:0000981">
    <property type="term" value="F:DNA-binding transcription factor activity, RNA polymerase II-specific"/>
    <property type="evidence" value="ECO:0007669"/>
    <property type="project" value="InterPro"/>
</dbReference>
<evidence type="ECO:0000256" key="6">
    <source>
        <dbReference type="ARBA" id="ARBA00023242"/>
    </source>
</evidence>
<dbReference type="PANTHER" id="PTHR31001">
    <property type="entry name" value="UNCHARACTERIZED TRANSCRIPTIONAL REGULATORY PROTEIN"/>
    <property type="match status" value="1"/>
</dbReference>
<gene>
    <name evidence="9" type="ORF">ATEG_03552</name>
</gene>
<evidence type="ECO:0000256" key="5">
    <source>
        <dbReference type="ARBA" id="ARBA00023163"/>
    </source>
</evidence>
<dbReference type="PANTHER" id="PTHR31001:SF90">
    <property type="entry name" value="CENTROMERE DNA-BINDING PROTEIN COMPLEX CBF3 SUBUNIT B"/>
    <property type="match status" value="1"/>
</dbReference>
<dbReference type="EMBL" id="CH476597">
    <property type="protein sequence ID" value="EAU36826.1"/>
    <property type="molecule type" value="Genomic_DNA"/>
</dbReference>
<feature type="region of interest" description="Disordered" evidence="7">
    <location>
        <begin position="617"/>
        <end position="636"/>
    </location>
</feature>
<dbReference type="AlphaFoldDB" id="Q0CRY2"/>
<evidence type="ECO:0000256" key="7">
    <source>
        <dbReference type="SAM" id="MobiDB-lite"/>
    </source>
</evidence>
<dbReference type="Pfam" id="PF00172">
    <property type="entry name" value="Zn_clus"/>
    <property type="match status" value="1"/>
</dbReference>
<dbReference type="GO" id="GO:0009893">
    <property type="term" value="P:positive regulation of metabolic process"/>
    <property type="evidence" value="ECO:0007669"/>
    <property type="project" value="UniProtKB-ARBA"/>
</dbReference>
<dbReference type="PROSITE" id="PS50048">
    <property type="entry name" value="ZN2_CY6_FUNGAL_2"/>
    <property type="match status" value="1"/>
</dbReference>
<dbReference type="GO" id="GO:0006351">
    <property type="term" value="P:DNA-templated transcription"/>
    <property type="evidence" value="ECO:0007669"/>
    <property type="project" value="InterPro"/>
</dbReference>
<dbReference type="SUPFAM" id="SSF57701">
    <property type="entry name" value="Zn2/Cys6 DNA-binding domain"/>
    <property type="match status" value="1"/>
</dbReference>
<dbReference type="GO" id="GO:0003677">
    <property type="term" value="F:DNA binding"/>
    <property type="evidence" value="ECO:0007669"/>
    <property type="project" value="UniProtKB-KW"/>
</dbReference>
<keyword evidence="6" id="KW-0539">Nucleus</keyword>
<keyword evidence="4" id="KW-0238">DNA-binding</keyword>
<keyword evidence="2" id="KW-0479">Metal-binding</keyword>
<evidence type="ECO:0000256" key="2">
    <source>
        <dbReference type="ARBA" id="ARBA00022723"/>
    </source>
</evidence>
<dbReference type="CDD" id="cd00067">
    <property type="entry name" value="GAL4"/>
    <property type="match status" value="1"/>
</dbReference>
<evidence type="ECO:0000256" key="1">
    <source>
        <dbReference type="ARBA" id="ARBA00004123"/>
    </source>
</evidence>
<dbReference type="VEuPathDB" id="FungiDB:ATEG_03552"/>
<sequence>MKRKDGDGPEVLVQRWSRPPLSCASCRSRKIRCDRVQPCSNCTQRCLPCVYPAGRHPQLGTNGRGRGLNAGQTAGIQTIRPESEPSPVTQSRPRDPTAPSFDVLDRIRRLEDVVLRCDPRLSATNDIEWTDVRPPPPRMQRPWIPYTQEHTGDRRPPAGLNWIMTCLPARSQAQDLFSLFVRCMQPTHGVIPVPYAKAVMEQIYQNRESGESPSLPELALLFSIFAGAALSGSPESLSSLCASQEEMRTLFVGYSDLALSILDDNAYPTTPYIMTLLAISTLTHVLSHTDGYSDKVHMLRVRQLLLAQSMQMHRLDTAKRREERRLKGYDVVELEISRRIWWHMVASDWLLALMGGPQEGVYLMQPKQMRVDYPKNIDDELIATDKTDGGLPLTMPTSASCFIYRVRFAEICREVIDTIPVVFLESSDQATQTLDYEVILSLDMKFQLLIQDLPSFFQLDPARIQQSEGICRERPYIAWQRTMLHLSIHGRICRLHRPFHLEGIRNPKYAYSREMCIRSAEIVLNLRRSMDNIGALVGLQPKRFWLLMQHVFIAAITLAMDVSLNPQAPGADSRKSEVLAACQMLEKSKHESAPLKEAIQKNTQTLLAILQNQQSIPMSQRESDIGPGLSDPDYQSSARQPASVLERQILPPETPMRHVVVPRNDFHMTSDSMGIGVDSPAHSGDSEIWGQLWSDVFNAGLDPDLSQWSLLFDDIELSGV</sequence>
<dbReference type="GO" id="GO:0005634">
    <property type="term" value="C:nucleus"/>
    <property type="evidence" value="ECO:0007669"/>
    <property type="project" value="UniProtKB-SubCell"/>
</dbReference>